<dbReference type="KEGG" id="vg:55601565"/>
<accession>A0A1J0GW56</accession>
<protein>
    <submittedName>
        <fullName evidence="1">Uncharacterized protein</fullName>
    </submittedName>
</protein>
<dbReference type="GeneID" id="55601565"/>
<evidence type="ECO:0000313" key="2">
    <source>
        <dbReference type="Proteomes" id="UP000224898"/>
    </source>
</evidence>
<dbReference type="Proteomes" id="UP000224898">
    <property type="component" value="Segment"/>
</dbReference>
<dbReference type="EMBL" id="KX925554">
    <property type="protein sequence ID" value="APC46413.1"/>
    <property type="molecule type" value="Genomic_DNA"/>
</dbReference>
<sequence>MAQKVTSGVTTASVVKQVTFATWYNSIEIVNRGSTTLWIRADGINPTVAGDECHYLPPQGIIYLTNGKPRPDVIAGVTSNCDIRMISTAACEYTVSVGS</sequence>
<name>A0A1J0GW56_9CAUD</name>
<proteinExistence type="predicted"/>
<organism evidence="1 2">
    <name type="scientific">Streptomyces phage BRock</name>
    <dbReference type="NCBI Taxonomy" id="1913591"/>
    <lineage>
        <taxon>Viruses</taxon>
        <taxon>Duplodnaviria</taxon>
        <taxon>Heunggongvirae</taxon>
        <taxon>Uroviricota</taxon>
        <taxon>Caudoviricetes</taxon>
        <taxon>Borockvirus</taxon>
        <taxon>Borockvirus brock</taxon>
    </lineage>
</organism>
<dbReference type="RefSeq" id="YP_009831876.1">
    <property type="nucleotide sequence ID" value="NC_048650.1"/>
</dbReference>
<evidence type="ECO:0000313" key="1">
    <source>
        <dbReference type="EMBL" id="APC46413.1"/>
    </source>
</evidence>
<reference evidence="1 2" key="1">
    <citation type="submission" date="2016-09" db="EMBL/GenBank/DDBJ databases">
        <title>Complete Genome Sequence of Streptomyces 5a phage BRock.</title>
        <authorList>
            <person name="Crossman A."/>
            <person name="Baron S."/>
            <person name="Jamdagni P."/>
            <person name="Khatri P."/>
            <person name="Sharma D."/>
            <person name="Pandey M."/>
            <person name="Goyal S."/>
            <person name="Kumar S."/>
            <person name="Phogat A."/>
            <person name="Chawla G."/>
            <person name="Pasricha M."/>
            <person name="Gupta K."/>
            <person name="Bazzad D."/>
            <person name="Aggarwal V."/>
            <person name="Poughat A."/>
            <person name="Singh K."/>
            <person name="Rana P."/>
            <person name="Gautam R."/>
            <person name="Sharma V."/>
            <person name="Tyagi D."/>
            <person name="Shahi A."/>
            <person name="Jangra N."/>
            <person name="Malik M."/>
            <person name="Sidhu P.K."/>
            <person name="Malik S."/>
            <person name="Ghalyan Y."/>
            <person name="Sharma S.S."/>
            <person name="Malik A."/>
            <person name="Chuttani R."/>
            <person name="Bamal N."/>
            <person name="Bhadula D."/>
            <person name="Batra A."/>
            <person name="Temple L."/>
            <person name="Nehra K."/>
        </authorList>
    </citation>
    <scope>NUCLEOTIDE SEQUENCE [LARGE SCALE GENOMIC DNA]</scope>
</reference>
<keyword evidence="2" id="KW-1185">Reference proteome</keyword>